<name>G0U277_TRYVY</name>
<feature type="transmembrane region" description="Helical" evidence="1">
    <location>
        <begin position="52"/>
        <end position="77"/>
    </location>
</feature>
<feature type="transmembrane region" description="Helical" evidence="1">
    <location>
        <begin position="133"/>
        <end position="155"/>
    </location>
</feature>
<evidence type="ECO:0000256" key="1">
    <source>
        <dbReference type="SAM" id="Phobius"/>
    </source>
</evidence>
<keyword evidence="1" id="KW-0812">Transmembrane</keyword>
<dbReference type="AlphaFoldDB" id="G0U277"/>
<gene>
    <name evidence="2" type="ORF">TVY486_0902030</name>
</gene>
<protein>
    <submittedName>
        <fullName evidence="2">Uncharacterized protein</fullName>
    </submittedName>
</protein>
<keyword evidence="1" id="KW-1133">Transmembrane helix</keyword>
<dbReference type="EMBL" id="HE573025">
    <property type="protein sequence ID" value="CCC50380.1"/>
    <property type="molecule type" value="Genomic_DNA"/>
</dbReference>
<proteinExistence type="predicted"/>
<organism evidence="2">
    <name type="scientific">Trypanosoma vivax (strain Y486)</name>
    <dbReference type="NCBI Taxonomy" id="1055687"/>
    <lineage>
        <taxon>Eukaryota</taxon>
        <taxon>Discoba</taxon>
        <taxon>Euglenozoa</taxon>
        <taxon>Kinetoplastea</taxon>
        <taxon>Metakinetoplastina</taxon>
        <taxon>Trypanosomatida</taxon>
        <taxon>Trypanosomatidae</taxon>
        <taxon>Trypanosoma</taxon>
        <taxon>Duttonella</taxon>
    </lineage>
</organism>
<sequence length="165" mass="19088">MHVHVHVRVCVYVCIQPRKFNELLGKIIVIIFSCVRCSCPPFLLTTLVSSRFLVLHAAFPLQLVPAVVIAVFFPWWLRCFHKVMHLTTFPKPSRFAIHRSVCLQVFHILCSDDCVSLRQCLVHFVANVHMLVILFYFLLSSSCSLLVLKSSVVLLSRRRTRQRKV</sequence>
<accession>G0U277</accession>
<dbReference type="VEuPathDB" id="TriTrypDB:TvY486_0902030"/>
<reference evidence="2" key="1">
    <citation type="journal article" date="2012" name="Proc. Natl. Acad. Sci. U.S.A.">
        <title>Antigenic diversity is generated by distinct evolutionary mechanisms in African trypanosome species.</title>
        <authorList>
            <person name="Jackson A.P."/>
            <person name="Berry A."/>
            <person name="Aslett M."/>
            <person name="Allison H.C."/>
            <person name="Burton P."/>
            <person name="Vavrova-Anderson J."/>
            <person name="Brown R."/>
            <person name="Browne H."/>
            <person name="Corton N."/>
            <person name="Hauser H."/>
            <person name="Gamble J."/>
            <person name="Gilderthorp R."/>
            <person name="Marcello L."/>
            <person name="McQuillan J."/>
            <person name="Otto T.D."/>
            <person name="Quail M.A."/>
            <person name="Sanders M.J."/>
            <person name="van Tonder A."/>
            <person name="Ginger M.L."/>
            <person name="Field M.C."/>
            <person name="Barry J.D."/>
            <person name="Hertz-Fowler C."/>
            <person name="Berriman M."/>
        </authorList>
    </citation>
    <scope>NUCLEOTIDE SEQUENCE</scope>
    <source>
        <strain evidence="2">Y486</strain>
    </source>
</reference>
<evidence type="ECO:0000313" key="2">
    <source>
        <dbReference type="EMBL" id="CCC50380.1"/>
    </source>
</evidence>
<keyword evidence="1" id="KW-0472">Membrane</keyword>